<dbReference type="AlphaFoldDB" id="A0AAE1BQV6"/>
<proteinExistence type="inferred from homology"/>
<feature type="domain" description="Phospholipid/glycerol acyltransferase" evidence="6">
    <location>
        <begin position="94"/>
        <end position="216"/>
    </location>
</feature>
<feature type="region of interest" description="Disordered" evidence="4">
    <location>
        <begin position="354"/>
        <end position="397"/>
    </location>
</feature>
<evidence type="ECO:0000256" key="2">
    <source>
        <dbReference type="ARBA" id="ARBA00022679"/>
    </source>
</evidence>
<feature type="transmembrane region" description="Helical" evidence="5">
    <location>
        <begin position="53"/>
        <end position="72"/>
    </location>
</feature>
<keyword evidence="5" id="KW-0812">Transmembrane</keyword>
<dbReference type="Proteomes" id="UP001286313">
    <property type="component" value="Unassembled WGS sequence"/>
</dbReference>
<name>A0AAE1BQV6_PETCI</name>
<dbReference type="GO" id="GO:0012505">
    <property type="term" value="C:endomembrane system"/>
    <property type="evidence" value="ECO:0007669"/>
    <property type="project" value="TreeGrafter"/>
</dbReference>
<evidence type="ECO:0000256" key="3">
    <source>
        <dbReference type="ARBA" id="ARBA00023315"/>
    </source>
</evidence>
<dbReference type="GO" id="GO:0003841">
    <property type="term" value="F:1-acylglycerol-3-phosphate O-acyltransferase activity"/>
    <property type="evidence" value="ECO:0007669"/>
    <property type="project" value="TreeGrafter"/>
</dbReference>
<keyword evidence="3" id="KW-0012">Acyltransferase</keyword>
<keyword evidence="5" id="KW-1133">Transmembrane helix</keyword>
<dbReference type="Pfam" id="PF01553">
    <property type="entry name" value="Acyltransferase"/>
    <property type="match status" value="1"/>
</dbReference>
<evidence type="ECO:0000259" key="6">
    <source>
        <dbReference type="SMART" id="SM00563"/>
    </source>
</evidence>
<comment type="caution">
    <text evidence="7">The sequence shown here is derived from an EMBL/GenBank/DDBJ whole genome shotgun (WGS) entry which is preliminary data.</text>
</comment>
<evidence type="ECO:0000313" key="7">
    <source>
        <dbReference type="EMBL" id="KAK3854778.1"/>
    </source>
</evidence>
<dbReference type="SMART" id="SM00563">
    <property type="entry name" value="PlsC"/>
    <property type="match status" value="1"/>
</dbReference>
<evidence type="ECO:0000313" key="8">
    <source>
        <dbReference type="Proteomes" id="UP001286313"/>
    </source>
</evidence>
<dbReference type="SUPFAM" id="SSF69593">
    <property type="entry name" value="Glycerol-3-phosphate (1)-acyltransferase"/>
    <property type="match status" value="1"/>
</dbReference>
<sequence length="397" mass="46842">MWDLKDFTNIRSWKVLHLLMSVTFFISGLIINAFQFLFYITIRPWNKALYRNINYYLIYSLMSQVLFLADWWSGSEVRVFTSDESFQKWGKEHALIIMNHTFEVDWLMGWMVADSSCILGSAKVFIKKMLKYVPTIGWAWRFSDIIFLNRIWEQDKTVIENQIKEFFDYPYPVWMLLFAEGTRFTPAKYKASMEFARNRGLPELQWHLIPRTRGFVQCIQSLHGNFSAIYDVTLGINTEEGVAPTIQNMLNGRKVVGEAYVRRIPLDQVPLDEKAASEYLHELYRSKDLLLDTYMRTGSFTKDNDFPEYTIRPLSRRPYSLINVIIWNTFVLSLILPFYYNLLVKGEVGQEVRLERSEGGGGGEDEEKEEDLRVWREDGNEEEEDEKEDESVERGWE</sequence>
<dbReference type="PANTHER" id="PTHR10983:SF24">
    <property type="entry name" value="1-ACYLGLYCEROL-3-PHOSPHATE O-ACYLTRANSFERASE 3, ISOFORM E-RELATED"/>
    <property type="match status" value="1"/>
</dbReference>
<evidence type="ECO:0000256" key="4">
    <source>
        <dbReference type="SAM" id="MobiDB-lite"/>
    </source>
</evidence>
<organism evidence="7 8">
    <name type="scientific">Petrolisthes cinctipes</name>
    <name type="common">Flat porcelain crab</name>
    <dbReference type="NCBI Taxonomy" id="88211"/>
    <lineage>
        <taxon>Eukaryota</taxon>
        <taxon>Metazoa</taxon>
        <taxon>Ecdysozoa</taxon>
        <taxon>Arthropoda</taxon>
        <taxon>Crustacea</taxon>
        <taxon>Multicrustacea</taxon>
        <taxon>Malacostraca</taxon>
        <taxon>Eumalacostraca</taxon>
        <taxon>Eucarida</taxon>
        <taxon>Decapoda</taxon>
        <taxon>Pleocyemata</taxon>
        <taxon>Anomura</taxon>
        <taxon>Galatheoidea</taxon>
        <taxon>Porcellanidae</taxon>
        <taxon>Petrolisthes</taxon>
    </lineage>
</organism>
<dbReference type="PANTHER" id="PTHR10983">
    <property type="entry name" value="1-ACYLGLYCEROL-3-PHOSPHATE ACYLTRANSFERASE-RELATED"/>
    <property type="match status" value="1"/>
</dbReference>
<keyword evidence="5" id="KW-0472">Membrane</keyword>
<dbReference type="EMBL" id="JAWQEG010006450">
    <property type="protein sequence ID" value="KAK3854778.1"/>
    <property type="molecule type" value="Genomic_DNA"/>
</dbReference>
<keyword evidence="8" id="KW-1185">Reference proteome</keyword>
<protein>
    <recommendedName>
        <fullName evidence="6">Phospholipid/glycerol acyltransferase domain-containing protein</fullName>
    </recommendedName>
</protein>
<feature type="transmembrane region" description="Helical" evidence="5">
    <location>
        <begin position="321"/>
        <end position="340"/>
    </location>
</feature>
<accession>A0AAE1BQV6</accession>
<dbReference type="CDD" id="cd07990">
    <property type="entry name" value="LPLAT_LCLAT1-like"/>
    <property type="match status" value="1"/>
</dbReference>
<keyword evidence="2" id="KW-0808">Transferase</keyword>
<evidence type="ECO:0000256" key="1">
    <source>
        <dbReference type="ARBA" id="ARBA00008655"/>
    </source>
</evidence>
<dbReference type="Pfam" id="PF16076">
    <property type="entry name" value="Acyltransf_C"/>
    <property type="match status" value="1"/>
</dbReference>
<feature type="compositionally biased region" description="Acidic residues" evidence="4">
    <location>
        <begin position="379"/>
        <end position="391"/>
    </location>
</feature>
<dbReference type="InterPro" id="IPR032098">
    <property type="entry name" value="Acyltransf_C"/>
</dbReference>
<reference evidence="7" key="1">
    <citation type="submission" date="2023-10" db="EMBL/GenBank/DDBJ databases">
        <title>Genome assemblies of two species of porcelain crab, Petrolisthes cinctipes and Petrolisthes manimaculis (Anomura: Porcellanidae).</title>
        <authorList>
            <person name="Angst P."/>
        </authorList>
    </citation>
    <scope>NUCLEOTIDE SEQUENCE</scope>
    <source>
        <strain evidence="7">PB745_01</strain>
        <tissue evidence="7">Gill</tissue>
    </source>
</reference>
<feature type="transmembrane region" description="Helical" evidence="5">
    <location>
        <begin position="15"/>
        <end position="41"/>
    </location>
</feature>
<gene>
    <name evidence="7" type="ORF">Pcinc_038762</name>
</gene>
<comment type="similarity">
    <text evidence="1">Belongs to the 1-acyl-sn-glycerol-3-phosphate acyltransferase family.</text>
</comment>
<dbReference type="InterPro" id="IPR002123">
    <property type="entry name" value="Plipid/glycerol_acylTrfase"/>
</dbReference>
<evidence type="ECO:0000256" key="5">
    <source>
        <dbReference type="SAM" id="Phobius"/>
    </source>
</evidence>